<evidence type="ECO:0000313" key="1">
    <source>
        <dbReference type="EMBL" id="CAH1395173.1"/>
    </source>
</evidence>
<reference evidence="1" key="1">
    <citation type="submission" date="2022-01" db="EMBL/GenBank/DDBJ databases">
        <authorList>
            <person name="King R."/>
        </authorList>
    </citation>
    <scope>NUCLEOTIDE SEQUENCE</scope>
</reference>
<dbReference type="OrthoDB" id="10256089at2759"/>
<accession>A0A9P0H2L4</accession>
<name>A0A9P0H2L4_NEZVI</name>
<organism evidence="1 2">
    <name type="scientific">Nezara viridula</name>
    <name type="common">Southern green stink bug</name>
    <name type="synonym">Cimex viridulus</name>
    <dbReference type="NCBI Taxonomy" id="85310"/>
    <lineage>
        <taxon>Eukaryota</taxon>
        <taxon>Metazoa</taxon>
        <taxon>Ecdysozoa</taxon>
        <taxon>Arthropoda</taxon>
        <taxon>Hexapoda</taxon>
        <taxon>Insecta</taxon>
        <taxon>Pterygota</taxon>
        <taxon>Neoptera</taxon>
        <taxon>Paraneoptera</taxon>
        <taxon>Hemiptera</taxon>
        <taxon>Heteroptera</taxon>
        <taxon>Panheteroptera</taxon>
        <taxon>Pentatomomorpha</taxon>
        <taxon>Pentatomoidea</taxon>
        <taxon>Pentatomidae</taxon>
        <taxon>Pentatominae</taxon>
        <taxon>Nezara</taxon>
    </lineage>
</organism>
<keyword evidence="2" id="KW-1185">Reference proteome</keyword>
<sequence>MRKLPFLQTRRAPRRHSHYYPVGGALKWPLSSRFHQKPMITTPVHNGRVLFVLACCSLYEVEKQHSLISLLRVSRLSLLLAEEDLPACRTVVTLLAFAGDRASVEEIMNEGLLLSGTHPRQRRAEEDGALRTIYTRRAMSSALDWVIELNTYRNAEKLLSAAEELAQTGECNPEEIYGVAKELENHVTSFAARVEQRRRRLDLAVLFYTHEKEVRLIKDGLWIMLIKDGNQYRPLNEVKRRRRLA</sequence>
<dbReference type="AlphaFoldDB" id="A0A9P0H2L4"/>
<gene>
    <name evidence="1" type="ORF">NEZAVI_LOCUS5495</name>
</gene>
<proteinExistence type="predicted"/>
<evidence type="ECO:0000313" key="2">
    <source>
        <dbReference type="Proteomes" id="UP001152798"/>
    </source>
</evidence>
<protein>
    <submittedName>
        <fullName evidence="1">Uncharacterized protein</fullName>
    </submittedName>
</protein>
<dbReference type="EMBL" id="OV725079">
    <property type="protein sequence ID" value="CAH1395173.1"/>
    <property type="molecule type" value="Genomic_DNA"/>
</dbReference>
<dbReference type="Proteomes" id="UP001152798">
    <property type="component" value="Chromosome 3"/>
</dbReference>